<evidence type="ECO:0000313" key="1">
    <source>
        <dbReference type="EMBL" id="MFC4293808.1"/>
    </source>
</evidence>
<sequence length="45" mass="4680">MGLFKPDLFRSFLIGFLIGTAGLAASIGGEARAQIVSHVIPAAHQ</sequence>
<comment type="caution">
    <text evidence="1">The sequence shown here is derived from an EMBL/GenBank/DDBJ whole genome shotgun (WGS) entry which is preliminary data.</text>
</comment>
<evidence type="ECO:0000313" key="2">
    <source>
        <dbReference type="Proteomes" id="UP001595828"/>
    </source>
</evidence>
<accession>A0ABV8RK82</accession>
<organism evidence="1 2">
    <name type="scientific">Novosphingobium tardum</name>
    <dbReference type="NCBI Taxonomy" id="1538021"/>
    <lineage>
        <taxon>Bacteria</taxon>
        <taxon>Pseudomonadati</taxon>
        <taxon>Pseudomonadota</taxon>
        <taxon>Alphaproteobacteria</taxon>
        <taxon>Sphingomonadales</taxon>
        <taxon>Sphingomonadaceae</taxon>
        <taxon>Novosphingobium</taxon>
    </lineage>
</organism>
<proteinExistence type="predicted"/>
<keyword evidence="2" id="KW-1185">Reference proteome</keyword>
<dbReference type="Proteomes" id="UP001595828">
    <property type="component" value="Unassembled WGS sequence"/>
</dbReference>
<name>A0ABV8RK82_9SPHN</name>
<gene>
    <name evidence="1" type="ORF">ACFO0A_01915</name>
</gene>
<dbReference type="EMBL" id="JBHSDR010000003">
    <property type="protein sequence ID" value="MFC4293808.1"/>
    <property type="molecule type" value="Genomic_DNA"/>
</dbReference>
<protein>
    <submittedName>
        <fullName evidence="1">Uncharacterized protein</fullName>
    </submittedName>
</protein>
<dbReference type="RefSeq" id="WP_379537290.1">
    <property type="nucleotide sequence ID" value="NZ_JBHSDR010000003.1"/>
</dbReference>
<reference evidence="2" key="1">
    <citation type="journal article" date="2019" name="Int. J. Syst. Evol. Microbiol.">
        <title>The Global Catalogue of Microorganisms (GCM) 10K type strain sequencing project: providing services to taxonomists for standard genome sequencing and annotation.</title>
        <authorList>
            <consortium name="The Broad Institute Genomics Platform"/>
            <consortium name="The Broad Institute Genome Sequencing Center for Infectious Disease"/>
            <person name="Wu L."/>
            <person name="Ma J."/>
        </authorList>
    </citation>
    <scope>NUCLEOTIDE SEQUENCE [LARGE SCALE GENOMIC DNA]</scope>
    <source>
        <strain evidence="2">CGMCC 1.12989</strain>
    </source>
</reference>